<dbReference type="PROSITE" id="PS50158">
    <property type="entry name" value="ZF_CCHC"/>
    <property type="match status" value="1"/>
</dbReference>
<reference evidence="5" key="1">
    <citation type="submission" date="2022-06" db="EMBL/GenBank/DDBJ databases">
        <title>Genome Sequence of Candolleomyces eurysporus.</title>
        <authorList>
            <person name="Buettner E."/>
        </authorList>
    </citation>
    <scope>NUCLEOTIDE SEQUENCE</scope>
    <source>
        <strain evidence="5">VTCC 930004</strain>
    </source>
</reference>
<dbReference type="GO" id="GO:0003676">
    <property type="term" value="F:nucleic acid binding"/>
    <property type="evidence" value="ECO:0007669"/>
    <property type="project" value="InterPro"/>
</dbReference>
<feature type="region of interest" description="Disordered" evidence="3">
    <location>
        <begin position="516"/>
        <end position="544"/>
    </location>
</feature>
<evidence type="ECO:0000256" key="3">
    <source>
        <dbReference type="SAM" id="MobiDB-lite"/>
    </source>
</evidence>
<name>A0A9W8MHQ9_9AGAR</name>
<feature type="non-terminal residue" evidence="5">
    <location>
        <position position="1"/>
    </location>
</feature>
<protein>
    <recommendedName>
        <fullName evidence="4">CCHC-type domain-containing protein</fullName>
    </recommendedName>
</protein>
<dbReference type="GO" id="GO:0006397">
    <property type="term" value="P:mRNA processing"/>
    <property type="evidence" value="ECO:0007669"/>
    <property type="project" value="UniProtKB-KW"/>
</dbReference>
<keyword evidence="1" id="KW-0507">mRNA processing</keyword>
<dbReference type="Gene3D" id="3.80.10.10">
    <property type="entry name" value="Ribonuclease Inhibitor"/>
    <property type="match status" value="1"/>
</dbReference>
<dbReference type="OrthoDB" id="2631350at2759"/>
<keyword evidence="2" id="KW-0479">Metal-binding</keyword>
<evidence type="ECO:0000256" key="2">
    <source>
        <dbReference type="PROSITE-ProRule" id="PRU00047"/>
    </source>
</evidence>
<dbReference type="PANTHER" id="PTHR15503">
    <property type="entry name" value="LDOC1 RELATED"/>
    <property type="match status" value="1"/>
</dbReference>
<feature type="compositionally biased region" description="Low complexity" evidence="3">
    <location>
        <begin position="777"/>
        <end position="802"/>
    </location>
</feature>
<keyword evidence="2" id="KW-0863">Zinc-finger</keyword>
<dbReference type="PANTHER" id="PTHR15503:SF22">
    <property type="entry name" value="TRANSPOSON TY3-I GAG POLYPROTEIN"/>
    <property type="match status" value="1"/>
</dbReference>
<dbReference type="SMART" id="SM00343">
    <property type="entry name" value="ZnF_C2HC"/>
    <property type="match status" value="1"/>
</dbReference>
<dbReference type="Gene3D" id="4.10.60.10">
    <property type="entry name" value="Zinc finger, CCHC-type"/>
    <property type="match status" value="1"/>
</dbReference>
<dbReference type="InterPro" id="IPR032567">
    <property type="entry name" value="RTL1-rel"/>
</dbReference>
<keyword evidence="2" id="KW-0862">Zinc</keyword>
<evidence type="ECO:0000259" key="4">
    <source>
        <dbReference type="PROSITE" id="PS50158"/>
    </source>
</evidence>
<dbReference type="Proteomes" id="UP001140091">
    <property type="component" value="Unassembled WGS sequence"/>
</dbReference>
<evidence type="ECO:0000313" key="5">
    <source>
        <dbReference type="EMBL" id="KAJ2932435.1"/>
    </source>
</evidence>
<dbReference type="InterPro" id="IPR032675">
    <property type="entry name" value="LRR_dom_sf"/>
</dbReference>
<dbReference type="EMBL" id="JANBPK010000772">
    <property type="protein sequence ID" value="KAJ2932435.1"/>
    <property type="molecule type" value="Genomic_DNA"/>
</dbReference>
<dbReference type="InterPro" id="IPR005162">
    <property type="entry name" value="Retrotrans_gag_dom"/>
</dbReference>
<proteinExistence type="predicted"/>
<dbReference type="SUPFAM" id="SSF57756">
    <property type="entry name" value="Retrovirus zinc finger-like domains"/>
    <property type="match status" value="1"/>
</dbReference>
<feature type="domain" description="CCHC-type" evidence="4">
    <location>
        <begin position="832"/>
        <end position="847"/>
    </location>
</feature>
<sequence>MEAAIRTPEILDLVFQYLRFTDDLSIIDERIGKGEFLHRWAKKRMTLLNAALTCRAFFQPAMANLWWTVPGIMPFIRLLPNIHSKKSQNSYHYVSVKEWYLDSDLLEEDLERFDFYAKMVTHIIDLGRMGEDNVATVLIQLAELRPSRTCFPKLRTVRTNSYNPDPLLFFTSPTLQKLNLRGYWSEDRFRTMCGIIGRLSRRSQDLQLLDIPYIPSREAVQSLLQLRNIRHISFRQSIASSLNFPDFMVSLAELPRLEKLEVNCTSIGGDYAIPGIGARAAGAGTTSDGSSSWFAALNSTVLEGTPANIITVLQYLQSTPLHEIGLRVCWAEMEDIGVPPAGAADEVYNMTQAIHRQFSDSLKSVSLEYQLGNGIYIIPGGVARMNITLDSILPLLGIPQLERLIIDHTFSIPSLTDAFLQSIPRACPKLAKLSLPTSGSFISPVIFSFGAVQRLVADLPNLTELAVDFNAASTSTPGIVAPHLKFDSTIPSRNPFNDISSIPFLTRINMSSWEFPQSGSGSIPGPPPPSGETDSSFASTSTTFSLDDERTTFWRTVWQGMENLSLRQQHDANLNREALGAIVDRLVTNQPPAPTQGSSGAPKFREPRMFNGKAEQVEPFLRKIDNGLALQRRLFPSDRDKTRYFSLYLADGTPTSWWATVERSPDKQHLLEDFDELVKEFKEHFDEPDRYAKALRKLRKLRQTGSAAEYTARFLEYVSDLNWTDQTKMQQYFDGLKDVVQDTLVNRKGRHFTDDFTEFYKLCISIDNELHELAQNRKSSSASTRKSYTSPTATLPSSSSFTSGIAPMEVDAVRRGPLSTEEKDRRRSLGLCLYCGQGQHFARDCPNKSTKTKTKEKNTSSGKA</sequence>
<feature type="region of interest" description="Disordered" evidence="3">
    <location>
        <begin position="776"/>
        <end position="802"/>
    </location>
</feature>
<accession>A0A9W8MHQ9</accession>
<feature type="compositionally biased region" description="Low complexity" evidence="3">
    <location>
        <begin position="531"/>
        <end position="544"/>
    </location>
</feature>
<keyword evidence="6" id="KW-1185">Reference proteome</keyword>
<dbReference type="SUPFAM" id="SSF52047">
    <property type="entry name" value="RNI-like"/>
    <property type="match status" value="1"/>
</dbReference>
<dbReference type="InterPro" id="IPR036875">
    <property type="entry name" value="Znf_CCHC_sf"/>
</dbReference>
<gene>
    <name evidence="5" type="ORF">H1R20_g4650</name>
</gene>
<feature type="region of interest" description="Disordered" evidence="3">
    <location>
        <begin position="843"/>
        <end position="864"/>
    </location>
</feature>
<evidence type="ECO:0000256" key="1">
    <source>
        <dbReference type="ARBA" id="ARBA00022664"/>
    </source>
</evidence>
<evidence type="ECO:0000313" key="6">
    <source>
        <dbReference type="Proteomes" id="UP001140091"/>
    </source>
</evidence>
<dbReference type="Pfam" id="PF03732">
    <property type="entry name" value="Retrotrans_gag"/>
    <property type="match status" value="1"/>
</dbReference>
<dbReference type="GO" id="GO:0008270">
    <property type="term" value="F:zinc ion binding"/>
    <property type="evidence" value="ECO:0007669"/>
    <property type="project" value="UniProtKB-KW"/>
</dbReference>
<dbReference type="AlphaFoldDB" id="A0A9W8MHQ9"/>
<organism evidence="5 6">
    <name type="scientific">Candolleomyces eurysporus</name>
    <dbReference type="NCBI Taxonomy" id="2828524"/>
    <lineage>
        <taxon>Eukaryota</taxon>
        <taxon>Fungi</taxon>
        <taxon>Dikarya</taxon>
        <taxon>Basidiomycota</taxon>
        <taxon>Agaricomycotina</taxon>
        <taxon>Agaricomycetes</taxon>
        <taxon>Agaricomycetidae</taxon>
        <taxon>Agaricales</taxon>
        <taxon>Agaricineae</taxon>
        <taxon>Psathyrellaceae</taxon>
        <taxon>Candolleomyces</taxon>
    </lineage>
</organism>
<dbReference type="InterPro" id="IPR001878">
    <property type="entry name" value="Znf_CCHC"/>
</dbReference>
<comment type="caution">
    <text evidence="5">The sequence shown here is derived from an EMBL/GenBank/DDBJ whole genome shotgun (WGS) entry which is preliminary data.</text>
</comment>